<dbReference type="EMBL" id="QXFT01000636">
    <property type="protein sequence ID" value="KAE9339074.1"/>
    <property type="molecule type" value="Genomic_DNA"/>
</dbReference>
<dbReference type="SUPFAM" id="SSF48403">
    <property type="entry name" value="Ankyrin repeat"/>
    <property type="match status" value="1"/>
</dbReference>
<dbReference type="InterPro" id="IPR036770">
    <property type="entry name" value="Ankyrin_rpt-contain_sf"/>
</dbReference>
<dbReference type="InterPro" id="IPR052050">
    <property type="entry name" value="SecEffector_AnkRepeat"/>
</dbReference>
<sequence>MPVTTRARKRVERENTPPANSTKRAQKNKPTNTKRSKAKTSDSQQHNVKKFRAPVPSQYEKLQGATFPLEILALPHVLKRINDLAMRPEEAVIEAVEAGDKKLLKQLTKKFNCNVSDALEFAADNGRHEAVCVLLPEVIGDGEYNLNDEVLGALERMAVTAAGNGHYEVVKLLLGEILEERENEHEGEFVYYGYERDIEEGKSDAAWSVLDAAAGEGHLAIVELAAGSVSDDEYLPASERSEALSSAISGGFVDVVEFLLECEQFQWDVYGAFDQAVSEGQHDVATVIYDLYPRRYNDADLFLHLAGAGHLEAVKYLYDNDFSTAKSVEEAFASSVGSTCTRTAVANFLLDTDMVSSASFDNAFKKAVLDGSIKAVEFLFGKGRVSPRTVNIAFEKVTKIDMVKLLVKKQSISPKAIEAAFRNSTCQGRFGWGTDTEAILRFLCENDCIPSDVNTEAFLTSVNTRFGGDAMAKVLYAESRISPEVIRAAFKTAADIGHSEIVRFLFDKPAVHQVAKHEAIVSAAQNNQVEVVQLLERSGQWSKDVLASAFKATRNQALKRYLRTKVNVK</sequence>
<keyword evidence="5" id="KW-1185">Reference proteome</keyword>
<protein>
    <recommendedName>
        <fullName evidence="6">Ankyrin repeat protein</fullName>
    </recommendedName>
</protein>
<evidence type="ECO:0008006" key="6">
    <source>
        <dbReference type="Google" id="ProtNLM"/>
    </source>
</evidence>
<gene>
    <name evidence="2" type="ORF">PR001_g10594</name>
    <name evidence="3" type="ORF">PR003_g11192</name>
</gene>
<dbReference type="Proteomes" id="UP000429607">
    <property type="component" value="Unassembled WGS sequence"/>
</dbReference>
<evidence type="ECO:0000313" key="5">
    <source>
        <dbReference type="Proteomes" id="UP000434957"/>
    </source>
</evidence>
<feature type="region of interest" description="Disordered" evidence="1">
    <location>
        <begin position="1"/>
        <end position="54"/>
    </location>
</feature>
<feature type="compositionally biased region" description="Basic residues" evidence="1">
    <location>
        <begin position="1"/>
        <end position="10"/>
    </location>
</feature>
<dbReference type="EMBL" id="QXFV01000627">
    <property type="protein sequence ID" value="KAE9032463.1"/>
    <property type="molecule type" value="Genomic_DNA"/>
</dbReference>
<dbReference type="Gene3D" id="1.25.40.20">
    <property type="entry name" value="Ankyrin repeat-containing domain"/>
    <property type="match status" value="1"/>
</dbReference>
<name>A0A6A3MT89_9STRA</name>
<evidence type="ECO:0000313" key="3">
    <source>
        <dbReference type="EMBL" id="KAE9339074.1"/>
    </source>
</evidence>
<evidence type="ECO:0000313" key="2">
    <source>
        <dbReference type="EMBL" id="KAE9032463.1"/>
    </source>
</evidence>
<proteinExistence type="predicted"/>
<feature type="compositionally biased region" description="Basic residues" evidence="1">
    <location>
        <begin position="24"/>
        <end position="38"/>
    </location>
</feature>
<dbReference type="PANTHER" id="PTHR46586:SF3">
    <property type="entry name" value="ANKYRIN REPEAT-CONTAINING PROTEIN"/>
    <property type="match status" value="1"/>
</dbReference>
<organism evidence="2 4">
    <name type="scientific">Phytophthora rubi</name>
    <dbReference type="NCBI Taxonomy" id="129364"/>
    <lineage>
        <taxon>Eukaryota</taxon>
        <taxon>Sar</taxon>
        <taxon>Stramenopiles</taxon>
        <taxon>Oomycota</taxon>
        <taxon>Peronosporomycetes</taxon>
        <taxon>Peronosporales</taxon>
        <taxon>Peronosporaceae</taxon>
        <taxon>Phytophthora</taxon>
    </lineage>
</organism>
<comment type="caution">
    <text evidence="2">The sequence shown here is derived from an EMBL/GenBank/DDBJ whole genome shotgun (WGS) entry which is preliminary data.</text>
</comment>
<dbReference type="Proteomes" id="UP000434957">
    <property type="component" value="Unassembled WGS sequence"/>
</dbReference>
<evidence type="ECO:0000313" key="4">
    <source>
        <dbReference type="Proteomes" id="UP000429607"/>
    </source>
</evidence>
<dbReference type="PANTHER" id="PTHR46586">
    <property type="entry name" value="ANKYRIN REPEAT-CONTAINING PROTEIN"/>
    <property type="match status" value="1"/>
</dbReference>
<evidence type="ECO:0000256" key="1">
    <source>
        <dbReference type="SAM" id="MobiDB-lite"/>
    </source>
</evidence>
<reference evidence="2 4" key="1">
    <citation type="submission" date="2018-09" db="EMBL/GenBank/DDBJ databases">
        <title>Genomic investigation of the strawberry pathogen Phytophthora fragariae indicates pathogenicity is determined by transcriptional variation in three key races.</title>
        <authorList>
            <person name="Adams T.M."/>
            <person name="Armitage A.D."/>
            <person name="Sobczyk M.K."/>
            <person name="Bates H.J."/>
            <person name="Dunwell J.M."/>
            <person name="Nellist C.F."/>
            <person name="Harrison R.J."/>
        </authorList>
    </citation>
    <scope>NUCLEOTIDE SEQUENCE [LARGE SCALE GENOMIC DNA]</scope>
    <source>
        <strain evidence="2 4">SCRP249</strain>
        <strain evidence="3 5">SCRP333</strain>
    </source>
</reference>
<accession>A0A6A3MT89</accession>
<dbReference type="AlphaFoldDB" id="A0A6A3MT89"/>